<evidence type="ECO:0000313" key="7">
    <source>
        <dbReference type="EMBL" id="MFC0394742.1"/>
    </source>
</evidence>
<keyword evidence="8" id="KW-1185">Reference proteome</keyword>
<evidence type="ECO:0000256" key="6">
    <source>
        <dbReference type="SAM" id="MobiDB-lite"/>
    </source>
</evidence>
<dbReference type="Gene3D" id="3.40.190.10">
    <property type="entry name" value="Periplasmic binding protein-like II"/>
    <property type="match status" value="2"/>
</dbReference>
<dbReference type="PANTHER" id="PTHR43649">
    <property type="entry name" value="ARABINOSE-BINDING PROTEIN-RELATED"/>
    <property type="match status" value="1"/>
</dbReference>
<keyword evidence="3" id="KW-0472">Membrane</keyword>
<dbReference type="PROSITE" id="PS51257">
    <property type="entry name" value="PROKAR_LIPOPROTEIN"/>
    <property type="match status" value="1"/>
</dbReference>
<evidence type="ECO:0000256" key="2">
    <source>
        <dbReference type="ARBA" id="ARBA00022729"/>
    </source>
</evidence>
<name>A0ABV6JGA6_9BACL</name>
<keyword evidence="4" id="KW-0564">Palmitate</keyword>
<dbReference type="InterPro" id="IPR050490">
    <property type="entry name" value="Bact_solute-bd_prot1"/>
</dbReference>
<dbReference type="Pfam" id="PF01547">
    <property type="entry name" value="SBP_bac_1"/>
    <property type="match status" value="1"/>
</dbReference>
<reference evidence="7 8" key="1">
    <citation type="submission" date="2024-09" db="EMBL/GenBank/DDBJ databases">
        <authorList>
            <person name="Sun Q."/>
            <person name="Mori K."/>
        </authorList>
    </citation>
    <scope>NUCLEOTIDE SEQUENCE [LARGE SCALE GENOMIC DNA]</scope>
    <source>
        <strain evidence="7 8">CCM 4839</strain>
    </source>
</reference>
<dbReference type="SUPFAM" id="SSF53850">
    <property type="entry name" value="Periplasmic binding protein-like II"/>
    <property type="match status" value="1"/>
</dbReference>
<comment type="caution">
    <text evidence="7">The sequence shown here is derived from an EMBL/GenBank/DDBJ whole genome shotgun (WGS) entry which is preliminary data.</text>
</comment>
<keyword evidence="2" id="KW-0732">Signal</keyword>
<organism evidence="7 8">
    <name type="scientific">Paenibacillus mendelii</name>
    <dbReference type="NCBI Taxonomy" id="206163"/>
    <lineage>
        <taxon>Bacteria</taxon>
        <taxon>Bacillati</taxon>
        <taxon>Bacillota</taxon>
        <taxon>Bacilli</taxon>
        <taxon>Bacillales</taxon>
        <taxon>Paenibacillaceae</taxon>
        <taxon>Paenibacillus</taxon>
    </lineage>
</organism>
<dbReference type="PANTHER" id="PTHR43649:SF33">
    <property type="entry name" value="POLYGALACTURONAN_RHAMNOGALACTURONAN-BINDING PROTEIN YTCQ"/>
    <property type="match status" value="1"/>
</dbReference>
<dbReference type="EMBL" id="JBHLVF010000041">
    <property type="protein sequence ID" value="MFC0394742.1"/>
    <property type="molecule type" value="Genomic_DNA"/>
</dbReference>
<gene>
    <name evidence="7" type="ORF">ACFFJ8_25695</name>
</gene>
<dbReference type="Proteomes" id="UP001589818">
    <property type="component" value="Unassembled WGS sequence"/>
</dbReference>
<evidence type="ECO:0000256" key="4">
    <source>
        <dbReference type="ARBA" id="ARBA00023139"/>
    </source>
</evidence>
<evidence type="ECO:0000256" key="1">
    <source>
        <dbReference type="ARBA" id="ARBA00022475"/>
    </source>
</evidence>
<proteinExistence type="predicted"/>
<dbReference type="RefSeq" id="WP_204815912.1">
    <property type="nucleotide sequence ID" value="NZ_JANHOF010000001.1"/>
</dbReference>
<accession>A0ABV6JGA6</accession>
<protein>
    <submittedName>
        <fullName evidence="7">ABC transporter substrate-binding protein</fullName>
    </submittedName>
</protein>
<feature type="compositionally biased region" description="Polar residues" evidence="6">
    <location>
        <begin position="31"/>
        <end position="47"/>
    </location>
</feature>
<sequence length="462" mass="50839">MKRNMLLGTVVLMVLVGLLAGCGGNGGNEPKNANNGNEPITANGGNNSEEKEPETLKVAFFQGGYGDSWFKWLKEEFEKEHTNVTVELEGSPKMNEILQPRIKSGSNVPDVAFVDASFMKMWGPSGKLVDFTETYKNEKLPDGKTIEQSADELVNQSMTVLGKIYGVPWAASPRGIVYNVGMFEVNGWEYPTTWEEMETLVGKIKAKGIAPFVYPGKYPGYVQPVGISGYLQYGGLDFLEKLTNTKEEDIPGLYGDNAIKRSYSLIEQMVQDKWFLDGSLALNHTESQMEFLRGNAAMIPNGGWMENEMKDAIPDGFKMRMAPIPPAQDAVVKESIIPVDLLGFGGIPSDSKHIETAKAFLMFASTEEANRKFTELTGSAKAMKYSVDGLDITEFTKSCIEVTSTYKNLTLNYEPQSIGESPGIDAYAALLSGQKTVQQVMDTNVSAAPQKWKDQQKVLNSQ</sequence>
<feature type="region of interest" description="Disordered" evidence="6">
    <location>
        <begin position="28"/>
        <end position="51"/>
    </location>
</feature>
<evidence type="ECO:0000256" key="5">
    <source>
        <dbReference type="ARBA" id="ARBA00023288"/>
    </source>
</evidence>
<keyword evidence="5" id="KW-0449">Lipoprotein</keyword>
<keyword evidence="1" id="KW-1003">Cell membrane</keyword>
<evidence type="ECO:0000256" key="3">
    <source>
        <dbReference type="ARBA" id="ARBA00023136"/>
    </source>
</evidence>
<evidence type="ECO:0000313" key="8">
    <source>
        <dbReference type="Proteomes" id="UP001589818"/>
    </source>
</evidence>
<dbReference type="InterPro" id="IPR006059">
    <property type="entry name" value="SBP"/>
</dbReference>